<sequence length="302" mass="31236">MTLTNEYEGDLESVEPIDAAHADETTAASTATSKTVGRQVLVLAESEYRLAIRSRWAVALTGIFAAFALGLTTFSGASVSPEGFDRTVASLAVLAVYLVPLVALAFSYDAIVGREESGWLQTLFSLPVSRAWIVLGTALGRGAILASATIIGFGVAGGFLLLEFGLAGFDTYVAFLLSTVALGLAFLAFGVLLSTLAREKTHALGFALLAWAWFVLVHDLLALGILSAFDLPGTALSALLLANPTSVFRALVLGSLGAAGDAGFASVLAEAGLSPGVLLGALLAWIVVPIALAAVAIRRRRV</sequence>
<dbReference type="RefSeq" id="WP_342809952.1">
    <property type="nucleotide sequence ID" value="NZ_JAOPJZ010000019.1"/>
</dbReference>
<keyword evidence="1" id="KW-1133">Transmembrane helix</keyword>
<dbReference type="PANTHER" id="PTHR43471:SF1">
    <property type="entry name" value="ABC TRANSPORTER PERMEASE PROTEIN NOSY-RELATED"/>
    <property type="match status" value="1"/>
</dbReference>
<dbReference type="EMBL" id="JAOPJZ010000019">
    <property type="protein sequence ID" value="MCU4753641.1"/>
    <property type="molecule type" value="Genomic_DNA"/>
</dbReference>
<evidence type="ECO:0000313" key="2">
    <source>
        <dbReference type="EMBL" id="MCU4753641.1"/>
    </source>
</evidence>
<keyword evidence="3" id="KW-1185">Reference proteome</keyword>
<comment type="caution">
    <text evidence="2">The sequence shown here is derived from an EMBL/GenBank/DDBJ whole genome shotgun (WGS) entry which is preliminary data.</text>
</comment>
<evidence type="ECO:0000313" key="3">
    <source>
        <dbReference type="Proteomes" id="UP001321047"/>
    </source>
</evidence>
<dbReference type="Pfam" id="PF12679">
    <property type="entry name" value="ABC2_membrane_2"/>
    <property type="match status" value="1"/>
</dbReference>
<gene>
    <name evidence="2" type="ORF">OB919_16900</name>
</gene>
<feature type="transmembrane region" description="Helical" evidence="1">
    <location>
        <begin position="277"/>
        <end position="297"/>
    </location>
</feature>
<feature type="transmembrane region" description="Helical" evidence="1">
    <location>
        <begin position="132"/>
        <end position="160"/>
    </location>
</feature>
<dbReference type="GO" id="GO:0140359">
    <property type="term" value="F:ABC-type transporter activity"/>
    <property type="evidence" value="ECO:0007669"/>
    <property type="project" value="InterPro"/>
</dbReference>
<protein>
    <submittedName>
        <fullName evidence="2">ABC transporter permease</fullName>
    </submittedName>
</protein>
<feature type="transmembrane region" description="Helical" evidence="1">
    <location>
        <begin position="89"/>
        <end position="111"/>
    </location>
</feature>
<dbReference type="Proteomes" id="UP001321047">
    <property type="component" value="Unassembled WGS sequence"/>
</dbReference>
<evidence type="ECO:0000256" key="1">
    <source>
        <dbReference type="SAM" id="Phobius"/>
    </source>
</evidence>
<proteinExistence type="predicted"/>
<feature type="transmembrane region" description="Helical" evidence="1">
    <location>
        <begin position="205"/>
        <end position="229"/>
    </location>
</feature>
<keyword evidence="1" id="KW-0812">Transmembrane</keyword>
<name>A0AAP3E7I2_9EURY</name>
<feature type="transmembrane region" description="Helical" evidence="1">
    <location>
        <begin position="172"/>
        <end position="193"/>
    </location>
</feature>
<accession>A0AAP3E7I2</accession>
<feature type="transmembrane region" description="Helical" evidence="1">
    <location>
        <begin position="56"/>
        <end position="77"/>
    </location>
</feature>
<organism evidence="2 3">
    <name type="scientific">Natronosalvus hydrolyticus</name>
    <dbReference type="NCBI Taxonomy" id="2979988"/>
    <lineage>
        <taxon>Archaea</taxon>
        <taxon>Methanobacteriati</taxon>
        <taxon>Methanobacteriota</taxon>
        <taxon>Stenosarchaea group</taxon>
        <taxon>Halobacteria</taxon>
        <taxon>Halobacteriales</taxon>
        <taxon>Natrialbaceae</taxon>
        <taxon>Natronosalvus</taxon>
    </lineage>
</organism>
<keyword evidence="1" id="KW-0472">Membrane</keyword>
<dbReference type="GO" id="GO:0005886">
    <property type="term" value="C:plasma membrane"/>
    <property type="evidence" value="ECO:0007669"/>
    <property type="project" value="UniProtKB-SubCell"/>
</dbReference>
<dbReference type="AlphaFoldDB" id="A0AAP3E7I2"/>
<reference evidence="2 3" key="1">
    <citation type="submission" date="2022-09" db="EMBL/GenBank/DDBJ databases">
        <title>Enrichment on poylsaccharides allowed isolation of novel metabolic and taxonomic groups of Haloarchaea.</title>
        <authorList>
            <person name="Sorokin D.Y."/>
            <person name="Elcheninov A.G."/>
            <person name="Khizhniak T.V."/>
            <person name="Kolganova T.V."/>
            <person name="Kublanov I.V."/>
        </authorList>
    </citation>
    <scope>NUCLEOTIDE SEQUENCE [LARGE SCALE GENOMIC DNA]</scope>
    <source>
        <strain evidence="2 3">AArc-curdl1</strain>
    </source>
</reference>
<dbReference type="PANTHER" id="PTHR43471">
    <property type="entry name" value="ABC TRANSPORTER PERMEASE"/>
    <property type="match status" value="1"/>
</dbReference>